<dbReference type="PANTHER" id="PTHR37833:SF1">
    <property type="entry name" value="SIGNAL PEPTIDE PROTEIN"/>
    <property type="match status" value="1"/>
</dbReference>
<accession>A0A5C6DAQ5</accession>
<dbReference type="PANTHER" id="PTHR37833">
    <property type="entry name" value="LIPOPROTEIN-RELATED"/>
    <property type="match status" value="1"/>
</dbReference>
<gene>
    <name evidence="1" type="ORF">Poly41_52410</name>
</gene>
<dbReference type="InterPro" id="IPR013783">
    <property type="entry name" value="Ig-like_fold"/>
</dbReference>
<sequence>MLRRLSVITSCLILSTFFSLPRLEAQDWADKMFKVHSHDFRTVGRGAKCEFHFELTNPYEEDVHISAVRSSCGCTTPSITKETLKSRETGAVVATFNTNTFIGQKGATFTVVFDKPYYAETQLKVSGYIRTDITFDPAEVAFGEFRAGEPQQREITISHTGNSNWRITDVRSHCTSLQVRLNPPELSPGLVRYRMLVSMKEDVPEGELHERLTLISNDREFPTTEMAISGRARSAVSVSPAAVTLGTSAADAVIDKRLVVKGDEPFEVKDVVCGDQRFEFEIPVGSKKLHFIKMRFLGDGKAGRIAQEVKIVTDLPGEQSATCMVTGTLTAVGPTQASE</sequence>
<reference evidence="1 2" key="1">
    <citation type="submission" date="2019-02" db="EMBL/GenBank/DDBJ databases">
        <title>Deep-cultivation of Planctomycetes and their phenomic and genomic characterization uncovers novel biology.</title>
        <authorList>
            <person name="Wiegand S."/>
            <person name="Jogler M."/>
            <person name="Boedeker C."/>
            <person name="Pinto D."/>
            <person name="Vollmers J."/>
            <person name="Rivas-Marin E."/>
            <person name="Kohn T."/>
            <person name="Peeters S.H."/>
            <person name="Heuer A."/>
            <person name="Rast P."/>
            <person name="Oberbeckmann S."/>
            <person name="Bunk B."/>
            <person name="Jeske O."/>
            <person name="Meyerdierks A."/>
            <person name="Storesund J.E."/>
            <person name="Kallscheuer N."/>
            <person name="Luecker S."/>
            <person name="Lage O.M."/>
            <person name="Pohl T."/>
            <person name="Merkel B.J."/>
            <person name="Hornburger P."/>
            <person name="Mueller R.-W."/>
            <person name="Bruemmer F."/>
            <person name="Labrenz M."/>
            <person name="Spormann A.M."/>
            <person name="Op Den Camp H."/>
            <person name="Overmann J."/>
            <person name="Amann R."/>
            <person name="Jetten M.S.M."/>
            <person name="Mascher T."/>
            <person name="Medema M.H."/>
            <person name="Devos D.P."/>
            <person name="Kaster A.-K."/>
            <person name="Ovreas L."/>
            <person name="Rohde M."/>
            <person name="Galperin M.Y."/>
            <person name="Jogler C."/>
        </authorList>
    </citation>
    <scope>NUCLEOTIDE SEQUENCE [LARGE SCALE GENOMIC DNA]</scope>
    <source>
        <strain evidence="1 2">Poly41</strain>
    </source>
</reference>
<evidence type="ECO:0000313" key="2">
    <source>
        <dbReference type="Proteomes" id="UP000319143"/>
    </source>
</evidence>
<name>A0A5C6DAQ5_9BACT</name>
<proteinExistence type="predicted"/>
<keyword evidence="2" id="KW-1185">Reference proteome</keyword>
<organism evidence="1 2">
    <name type="scientific">Novipirellula artificiosorum</name>
    <dbReference type="NCBI Taxonomy" id="2528016"/>
    <lineage>
        <taxon>Bacteria</taxon>
        <taxon>Pseudomonadati</taxon>
        <taxon>Planctomycetota</taxon>
        <taxon>Planctomycetia</taxon>
        <taxon>Pirellulales</taxon>
        <taxon>Pirellulaceae</taxon>
        <taxon>Novipirellula</taxon>
    </lineage>
</organism>
<evidence type="ECO:0000313" key="1">
    <source>
        <dbReference type="EMBL" id="TWU32864.1"/>
    </source>
</evidence>
<dbReference type="Pfam" id="PF07610">
    <property type="entry name" value="DUF1573"/>
    <property type="match status" value="1"/>
</dbReference>
<dbReference type="AlphaFoldDB" id="A0A5C6DAQ5"/>
<dbReference type="Gene3D" id="2.60.40.10">
    <property type="entry name" value="Immunoglobulins"/>
    <property type="match status" value="2"/>
</dbReference>
<dbReference type="InterPro" id="IPR011467">
    <property type="entry name" value="DUF1573"/>
</dbReference>
<dbReference type="OrthoDB" id="273711at2"/>
<comment type="caution">
    <text evidence="1">The sequence shown here is derived from an EMBL/GenBank/DDBJ whole genome shotgun (WGS) entry which is preliminary data.</text>
</comment>
<dbReference type="EMBL" id="SJPV01000011">
    <property type="protein sequence ID" value="TWU32864.1"/>
    <property type="molecule type" value="Genomic_DNA"/>
</dbReference>
<protein>
    <recommendedName>
        <fullName evidence="3">DUF1573 domain-containing protein</fullName>
    </recommendedName>
</protein>
<dbReference type="Proteomes" id="UP000319143">
    <property type="component" value="Unassembled WGS sequence"/>
</dbReference>
<evidence type="ECO:0008006" key="3">
    <source>
        <dbReference type="Google" id="ProtNLM"/>
    </source>
</evidence>